<dbReference type="GO" id="GO:0051537">
    <property type="term" value="F:2 iron, 2 sulfur cluster binding"/>
    <property type="evidence" value="ECO:0007669"/>
    <property type="project" value="UniProtKB-KW"/>
</dbReference>
<gene>
    <name evidence="10" type="ORF">KME07_07695</name>
</gene>
<dbReference type="GO" id="GO:0004497">
    <property type="term" value="F:monooxygenase activity"/>
    <property type="evidence" value="ECO:0007669"/>
    <property type="project" value="UniProtKB-ARBA"/>
</dbReference>
<dbReference type="GO" id="GO:0046872">
    <property type="term" value="F:metal ion binding"/>
    <property type="evidence" value="ECO:0007669"/>
    <property type="project" value="UniProtKB-KW"/>
</dbReference>
<keyword evidence="6" id="KW-0560">Oxidoreductase</keyword>
<dbReference type="Proteomes" id="UP000707356">
    <property type="component" value="Unassembled WGS sequence"/>
</dbReference>
<evidence type="ECO:0000256" key="3">
    <source>
        <dbReference type="ARBA" id="ARBA00022714"/>
    </source>
</evidence>
<keyword evidence="2" id="KW-0285">Flavoprotein</keyword>
<dbReference type="SUPFAM" id="SSF55424">
    <property type="entry name" value="FAD/NAD-linked reductases, dimerisation (C-terminal) domain"/>
    <property type="match status" value="1"/>
</dbReference>
<feature type="domain" description="Rieske" evidence="9">
    <location>
        <begin position="6"/>
        <end position="101"/>
    </location>
</feature>
<evidence type="ECO:0000313" key="10">
    <source>
        <dbReference type="EMBL" id="MBW4465307.1"/>
    </source>
</evidence>
<keyword evidence="7" id="KW-0408">Iron</keyword>
<reference evidence="10" key="1">
    <citation type="submission" date="2021-05" db="EMBL/GenBank/DDBJ databases">
        <authorList>
            <person name="Pietrasiak N."/>
            <person name="Ward R."/>
            <person name="Stajich J.E."/>
            <person name="Kurbessoian T."/>
        </authorList>
    </citation>
    <scope>NUCLEOTIDE SEQUENCE</scope>
    <source>
        <strain evidence="10">GSE-TBD4-15B</strain>
    </source>
</reference>
<dbReference type="InterPro" id="IPR023753">
    <property type="entry name" value="FAD/NAD-binding_dom"/>
</dbReference>
<dbReference type="PRINTS" id="PR00411">
    <property type="entry name" value="PNDRDTASEI"/>
</dbReference>
<evidence type="ECO:0000256" key="4">
    <source>
        <dbReference type="ARBA" id="ARBA00022723"/>
    </source>
</evidence>
<reference evidence="10" key="2">
    <citation type="journal article" date="2022" name="Microbiol. Resour. Announc.">
        <title>Metagenome Sequencing to Explore Phylogenomics of Terrestrial Cyanobacteria.</title>
        <authorList>
            <person name="Ward R.D."/>
            <person name="Stajich J.E."/>
            <person name="Johansen J.R."/>
            <person name="Huntemann M."/>
            <person name="Clum A."/>
            <person name="Foster B."/>
            <person name="Foster B."/>
            <person name="Roux S."/>
            <person name="Palaniappan K."/>
            <person name="Varghese N."/>
            <person name="Mukherjee S."/>
            <person name="Reddy T.B.K."/>
            <person name="Daum C."/>
            <person name="Copeland A."/>
            <person name="Chen I.A."/>
            <person name="Ivanova N.N."/>
            <person name="Kyrpides N.C."/>
            <person name="Shapiro N."/>
            <person name="Eloe-Fadrosh E.A."/>
            <person name="Pietrasiak N."/>
        </authorList>
    </citation>
    <scope>NUCLEOTIDE SEQUENCE</scope>
    <source>
        <strain evidence="10">GSE-TBD4-15B</strain>
    </source>
</reference>
<dbReference type="GO" id="GO:0016705">
    <property type="term" value="F:oxidoreductase activity, acting on paired donors, with incorporation or reduction of molecular oxygen"/>
    <property type="evidence" value="ECO:0007669"/>
    <property type="project" value="UniProtKB-ARBA"/>
</dbReference>
<dbReference type="Pfam" id="PF07992">
    <property type="entry name" value="Pyr_redox_2"/>
    <property type="match status" value="1"/>
</dbReference>
<dbReference type="PRINTS" id="PR00368">
    <property type="entry name" value="FADPNR"/>
</dbReference>
<dbReference type="InterPro" id="IPR036922">
    <property type="entry name" value="Rieske_2Fe-2S_sf"/>
</dbReference>
<evidence type="ECO:0000256" key="5">
    <source>
        <dbReference type="ARBA" id="ARBA00022827"/>
    </source>
</evidence>
<dbReference type="Pfam" id="PF00355">
    <property type="entry name" value="Rieske"/>
    <property type="match status" value="1"/>
</dbReference>
<dbReference type="InterPro" id="IPR050446">
    <property type="entry name" value="FAD-oxidoreductase/Apoptosis"/>
</dbReference>
<evidence type="ECO:0000256" key="2">
    <source>
        <dbReference type="ARBA" id="ARBA00022630"/>
    </source>
</evidence>
<organism evidence="10 11">
    <name type="scientific">Pegethrix bostrychoides GSE-TBD4-15B</name>
    <dbReference type="NCBI Taxonomy" id="2839662"/>
    <lineage>
        <taxon>Bacteria</taxon>
        <taxon>Bacillati</taxon>
        <taxon>Cyanobacteriota</taxon>
        <taxon>Cyanophyceae</taxon>
        <taxon>Oculatellales</taxon>
        <taxon>Oculatellaceae</taxon>
        <taxon>Pegethrix</taxon>
    </lineage>
</organism>
<evidence type="ECO:0000313" key="11">
    <source>
        <dbReference type="Proteomes" id="UP000707356"/>
    </source>
</evidence>
<keyword evidence="5" id="KW-0274">FAD</keyword>
<comment type="cofactor">
    <cofactor evidence="1">
        <name>FAD</name>
        <dbReference type="ChEBI" id="CHEBI:57692"/>
    </cofactor>
</comment>
<dbReference type="SUPFAM" id="SSF51905">
    <property type="entry name" value="FAD/NAD(P)-binding domain"/>
    <property type="match status" value="2"/>
</dbReference>
<dbReference type="Gene3D" id="3.50.50.60">
    <property type="entry name" value="FAD/NAD(P)-binding domain"/>
    <property type="match status" value="2"/>
</dbReference>
<sequence length="537" mass="59010">MKQLEAVVAKVGELQDGEMRQVSVGNTDLLLVKLAGEFHAVGAYCSHYQAPLVKGVLSGERVICPWHNACFNVKTGEQQEPPGLDSLCRYQVRVEAEDVIVNLPENSPPHRTPAMVESYPADQRTFVVLGAGSAGAHAVEALRIAGYQGRIIMVTQEDRLPYDRTWLSKDYFIGKASKDQMPLRSADFYHDHQIEVLLNKSVVRVEAADKLITFADGDSLAYDAVLIATGGKPRQLEVPGKELQNVFLLRSFADTERILAAAQSAAKAVVVGSSFIGMEAASGLTQQGVTVTVVSHSSLPFIKILGAEIGQVFQQVHAEQGVVFKLGREVAQIEGDGKVEAVILDDGERLEADLVVIGIGVQPATEFLTGLELDATDQSVIVNEYLQAADGLYAAGDIARYQDWRTGETQRVEHWRIAAQQGRTAAYNMAGRPTQFRGLPVFWTMQFEFPLRYLGHAKQWDEIIFNGDLQQRQFIAFYVKDNRVLAIASSQRDTETAAISELMRLDQMPSPDALRNESLDFTAMVAQVVQASESQAE</sequence>
<dbReference type="GO" id="GO:0005737">
    <property type="term" value="C:cytoplasm"/>
    <property type="evidence" value="ECO:0007669"/>
    <property type="project" value="TreeGrafter"/>
</dbReference>
<dbReference type="Pfam" id="PF14759">
    <property type="entry name" value="Reductase_C"/>
    <property type="match status" value="1"/>
</dbReference>
<evidence type="ECO:0000256" key="7">
    <source>
        <dbReference type="ARBA" id="ARBA00023004"/>
    </source>
</evidence>
<name>A0A951P9B6_9CYAN</name>
<dbReference type="EMBL" id="JAHHHV010000038">
    <property type="protein sequence ID" value="MBW4465307.1"/>
    <property type="molecule type" value="Genomic_DNA"/>
</dbReference>
<dbReference type="GO" id="GO:0016651">
    <property type="term" value="F:oxidoreductase activity, acting on NAD(P)H"/>
    <property type="evidence" value="ECO:0007669"/>
    <property type="project" value="TreeGrafter"/>
</dbReference>
<proteinExistence type="predicted"/>
<dbReference type="AlphaFoldDB" id="A0A951P9B6"/>
<evidence type="ECO:0000259" key="9">
    <source>
        <dbReference type="PROSITE" id="PS51296"/>
    </source>
</evidence>
<evidence type="ECO:0000256" key="6">
    <source>
        <dbReference type="ARBA" id="ARBA00023002"/>
    </source>
</evidence>
<accession>A0A951P9B6</accession>
<dbReference type="Gene3D" id="2.102.10.10">
    <property type="entry name" value="Rieske [2Fe-2S] iron-sulphur domain"/>
    <property type="match status" value="1"/>
</dbReference>
<dbReference type="InterPro" id="IPR017941">
    <property type="entry name" value="Rieske_2Fe-2S"/>
</dbReference>
<dbReference type="SUPFAM" id="SSF50022">
    <property type="entry name" value="ISP domain"/>
    <property type="match status" value="1"/>
</dbReference>
<comment type="caution">
    <text evidence="10">The sequence shown here is derived from an EMBL/GenBank/DDBJ whole genome shotgun (WGS) entry which is preliminary data.</text>
</comment>
<protein>
    <submittedName>
        <fullName evidence="10">FAD-dependent oxidoreductase</fullName>
    </submittedName>
</protein>
<dbReference type="InterPro" id="IPR016156">
    <property type="entry name" value="FAD/NAD-linked_Rdtase_dimer_sf"/>
</dbReference>
<dbReference type="PANTHER" id="PTHR43557:SF2">
    <property type="entry name" value="RIESKE DOMAIN-CONTAINING PROTEIN-RELATED"/>
    <property type="match status" value="1"/>
</dbReference>
<dbReference type="InterPro" id="IPR036188">
    <property type="entry name" value="FAD/NAD-bd_sf"/>
</dbReference>
<evidence type="ECO:0000256" key="8">
    <source>
        <dbReference type="ARBA" id="ARBA00023014"/>
    </source>
</evidence>
<evidence type="ECO:0000256" key="1">
    <source>
        <dbReference type="ARBA" id="ARBA00001974"/>
    </source>
</evidence>
<keyword evidence="8" id="KW-0411">Iron-sulfur</keyword>
<dbReference type="CDD" id="cd03478">
    <property type="entry name" value="Rieske_AIFL_N"/>
    <property type="match status" value="1"/>
</dbReference>
<dbReference type="InterPro" id="IPR028202">
    <property type="entry name" value="Reductase_C"/>
</dbReference>
<dbReference type="PANTHER" id="PTHR43557">
    <property type="entry name" value="APOPTOSIS-INDUCING FACTOR 1"/>
    <property type="match status" value="1"/>
</dbReference>
<dbReference type="Gene3D" id="3.30.390.30">
    <property type="match status" value="1"/>
</dbReference>
<keyword evidence="3" id="KW-0001">2Fe-2S</keyword>
<dbReference type="PROSITE" id="PS51296">
    <property type="entry name" value="RIESKE"/>
    <property type="match status" value="1"/>
</dbReference>
<keyword evidence="4" id="KW-0479">Metal-binding</keyword>